<keyword evidence="6 10" id="KW-0067">ATP-binding</keyword>
<evidence type="ECO:0000259" key="12">
    <source>
        <dbReference type="Pfam" id="PF08245"/>
    </source>
</evidence>
<dbReference type="SUPFAM" id="SSF53623">
    <property type="entry name" value="MurD-like peptide ligases, catalytic domain"/>
    <property type="match status" value="1"/>
</dbReference>
<dbReference type="InterPro" id="IPR036615">
    <property type="entry name" value="Mur_ligase_C_dom_sf"/>
</dbReference>
<evidence type="ECO:0000256" key="2">
    <source>
        <dbReference type="ARBA" id="ARBA00013025"/>
    </source>
</evidence>
<name>A0A1H9DLP7_9BACI</name>
<evidence type="ECO:0000256" key="5">
    <source>
        <dbReference type="ARBA" id="ARBA00022741"/>
    </source>
</evidence>
<dbReference type="Pfam" id="PF02875">
    <property type="entry name" value="Mur_ligase_C"/>
    <property type="match status" value="1"/>
</dbReference>
<dbReference type="NCBIfam" id="TIGR01499">
    <property type="entry name" value="folC"/>
    <property type="match status" value="1"/>
</dbReference>
<sequence length="427" mass="47937">MFEQFQQVENFFQSRNEYGMKPGLDRIHKLLELLGNPQEKVKAIHVAGTNGKGSTVQYINNALISNGIYAGVFTSPSLNGLTGHIYKGNNMISEIVLTEIINEVHPFVQQLDAENNHPTEFEIMTAAAFLYFEKNVDIALIETGMGGKDDTTNCFKPILSIITNVEQDHIAFLGESLESIASHKAGIIKENRPVVIGEMSDDAKSVIKKEASLKHAPLYQLTKTFNYSILHEESTYQAFQWVLSQGQKQKLKVSIQTKGEHQVKNTSLALMALKLLESNGFSLNVEKSLNGLYETQVPGRFELLQTNPVVILDGAHNPASVRAFTKTIESIYKNKKKHLIFAAFQDKALKYMLDHLSNHFLSITLTTFKHPRAASVEELQSIINHPDVRTNHDWKKVIEGIPDQDNEVCYFVTGSLHFIGNVRNILK</sequence>
<proteinExistence type="inferred from homology"/>
<keyword evidence="7" id="KW-0460">Magnesium</keyword>
<dbReference type="Proteomes" id="UP000198733">
    <property type="component" value="Unassembled WGS sequence"/>
</dbReference>
<evidence type="ECO:0000256" key="8">
    <source>
        <dbReference type="ARBA" id="ARBA00030592"/>
    </source>
</evidence>
<dbReference type="EMBL" id="FOEH01000002">
    <property type="protein sequence ID" value="SEQ14432.1"/>
    <property type="molecule type" value="Genomic_DNA"/>
</dbReference>
<keyword evidence="14" id="KW-1185">Reference proteome</keyword>
<dbReference type="EC" id="6.3.2.17" evidence="2"/>
<accession>A0A1H9DLP7</accession>
<comment type="catalytic activity">
    <reaction evidence="9">
        <text>(6S)-5,6,7,8-tetrahydrofolyl-(gamma-L-Glu)(n) + L-glutamate + ATP = (6S)-5,6,7,8-tetrahydrofolyl-(gamma-L-Glu)(n+1) + ADP + phosphate + H(+)</text>
        <dbReference type="Rhea" id="RHEA:10580"/>
        <dbReference type="Rhea" id="RHEA-COMP:14738"/>
        <dbReference type="Rhea" id="RHEA-COMP:14740"/>
        <dbReference type="ChEBI" id="CHEBI:15378"/>
        <dbReference type="ChEBI" id="CHEBI:29985"/>
        <dbReference type="ChEBI" id="CHEBI:30616"/>
        <dbReference type="ChEBI" id="CHEBI:43474"/>
        <dbReference type="ChEBI" id="CHEBI:141005"/>
        <dbReference type="ChEBI" id="CHEBI:456216"/>
        <dbReference type="EC" id="6.3.2.17"/>
    </reaction>
</comment>
<evidence type="ECO:0000259" key="11">
    <source>
        <dbReference type="Pfam" id="PF02875"/>
    </source>
</evidence>
<dbReference type="InterPro" id="IPR004101">
    <property type="entry name" value="Mur_ligase_C"/>
</dbReference>
<gene>
    <name evidence="13" type="ORF">SAMN05216232_1687</name>
</gene>
<feature type="domain" description="Mur ligase central" evidence="12">
    <location>
        <begin position="46"/>
        <end position="272"/>
    </location>
</feature>
<evidence type="ECO:0000256" key="3">
    <source>
        <dbReference type="ARBA" id="ARBA00022598"/>
    </source>
</evidence>
<dbReference type="InterPro" id="IPR001645">
    <property type="entry name" value="Folylpolyglutamate_synth"/>
</dbReference>
<evidence type="ECO:0000256" key="9">
    <source>
        <dbReference type="ARBA" id="ARBA00047493"/>
    </source>
</evidence>
<dbReference type="InterPro" id="IPR013221">
    <property type="entry name" value="Mur_ligase_cen"/>
</dbReference>
<protein>
    <recommendedName>
        <fullName evidence="2">tetrahydrofolate synthase</fullName>
        <ecNumber evidence="2">6.3.2.17</ecNumber>
    </recommendedName>
    <alternativeName>
        <fullName evidence="8">Tetrahydrofolylpolyglutamate synthase</fullName>
    </alternativeName>
</protein>
<dbReference type="Pfam" id="PF08245">
    <property type="entry name" value="Mur_ligase_M"/>
    <property type="match status" value="1"/>
</dbReference>
<dbReference type="PIRSF" id="PIRSF001563">
    <property type="entry name" value="Folylpolyglu_synth"/>
    <property type="match status" value="1"/>
</dbReference>
<comment type="caution">
    <text evidence="13">The sequence shown here is derived from an EMBL/GenBank/DDBJ whole genome shotgun (WGS) entry which is preliminary data.</text>
</comment>
<evidence type="ECO:0000313" key="13">
    <source>
        <dbReference type="EMBL" id="SEQ14432.1"/>
    </source>
</evidence>
<dbReference type="PANTHER" id="PTHR11136:SF0">
    <property type="entry name" value="DIHYDROFOLATE SYNTHETASE-RELATED"/>
    <property type="match status" value="1"/>
</dbReference>
<dbReference type="InterPro" id="IPR036565">
    <property type="entry name" value="Mur-like_cat_sf"/>
</dbReference>
<dbReference type="PANTHER" id="PTHR11136">
    <property type="entry name" value="FOLYLPOLYGLUTAMATE SYNTHASE-RELATED"/>
    <property type="match status" value="1"/>
</dbReference>
<organism evidence="13 14">
    <name type="scientific">Virgibacillus subterraneus</name>
    <dbReference type="NCBI Taxonomy" id="621109"/>
    <lineage>
        <taxon>Bacteria</taxon>
        <taxon>Bacillati</taxon>
        <taxon>Bacillota</taxon>
        <taxon>Bacilli</taxon>
        <taxon>Bacillales</taxon>
        <taxon>Bacillaceae</taxon>
        <taxon>Virgibacillus</taxon>
    </lineage>
</organism>
<evidence type="ECO:0000256" key="4">
    <source>
        <dbReference type="ARBA" id="ARBA00022723"/>
    </source>
</evidence>
<evidence type="ECO:0000313" key="14">
    <source>
        <dbReference type="Proteomes" id="UP000198733"/>
    </source>
</evidence>
<comment type="similarity">
    <text evidence="1 10">Belongs to the folylpolyglutamate synthase family.</text>
</comment>
<evidence type="ECO:0000256" key="6">
    <source>
        <dbReference type="ARBA" id="ARBA00022840"/>
    </source>
</evidence>
<reference evidence="13 14" key="1">
    <citation type="submission" date="2016-10" db="EMBL/GenBank/DDBJ databases">
        <authorList>
            <person name="Varghese N."/>
            <person name="Submissions S."/>
        </authorList>
    </citation>
    <scope>NUCLEOTIDE SEQUENCE [LARGE SCALE GENOMIC DNA]</scope>
    <source>
        <strain evidence="13 14">CGMCC 1.7734</strain>
    </source>
</reference>
<dbReference type="SUPFAM" id="SSF53244">
    <property type="entry name" value="MurD-like peptide ligases, peptide-binding domain"/>
    <property type="match status" value="1"/>
</dbReference>
<keyword evidence="3 10" id="KW-0436">Ligase</keyword>
<keyword evidence="5 10" id="KW-0547">Nucleotide-binding</keyword>
<dbReference type="RefSeq" id="WP_092503648.1">
    <property type="nucleotide sequence ID" value="NZ_FOEH01000002.1"/>
</dbReference>
<evidence type="ECO:0000256" key="10">
    <source>
        <dbReference type="PIRNR" id="PIRNR001563"/>
    </source>
</evidence>
<evidence type="ECO:0000256" key="1">
    <source>
        <dbReference type="ARBA" id="ARBA00008276"/>
    </source>
</evidence>
<feature type="domain" description="Mur ligase C-terminal" evidence="11">
    <location>
        <begin position="299"/>
        <end position="402"/>
    </location>
</feature>
<dbReference type="Gene3D" id="3.40.1190.10">
    <property type="entry name" value="Mur-like, catalytic domain"/>
    <property type="match status" value="1"/>
</dbReference>
<evidence type="ECO:0000256" key="7">
    <source>
        <dbReference type="ARBA" id="ARBA00022842"/>
    </source>
</evidence>
<dbReference type="Gene3D" id="3.90.190.20">
    <property type="entry name" value="Mur ligase, C-terminal domain"/>
    <property type="match status" value="1"/>
</dbReference>
<keyword evidence="4" id="KW-0479">Metal-binding</keyword>